<protein>
    <recommendedName>
        <fullName evidence="4">TonB-dependent receptor</fullName>
    </recommendedName>
</protein>
<name>A0A7C9HEU4_9BACT</name>
<feature type="signal peptide" evidence="1">
    <location>
        <begin position="1"/>
        <end position="21"/>
    </location>
</feature>
<dbReference type="RefSeq" id="WP_155716325.1">
    <property type="nucleotide sequence ID" value="NZ_VVIQ01000009.1"/>
</dbReference>
<evidence type="ECO:0000313" key="3">
    <source>
        <dbReference type="Proteomes" id="UP000482295"/>
    </source>
</evidence>
<proteinExistence type="predicted"/>
<dbReference type="AlphaFoldDB" id="A0A7C9HEU4"/>
<dbReference type="Proteomes" id="UP000482295">
    <property type="component" value="Unassembled WGS sequence"/>
</dbReference>
<dbReference type="Gene3D" id="2.170.130.10">
    <property type="entry name" value="TonB-dependent receptor, plug domain"/>
    <property type="match status" value="1"/>
</dbReference>
<sequence length="110" mass="12403">MKQSFIFIVALLFSLNISAQKAEMQDSLNIPVILVDGVEVSNIDNIAKDDIQSVTVIKTPSVTKLFAPRLGGVLCITTKSKKYLKEIIEKYQEDKKKADKKKEEGKIYIR</sequence>
<reference evidence="2 3" key="1">
    <citation type="submission" date="2019-09" db="EMBL/GenBank/DDBJ databases">
        <title>Prevotella A2879 sp. nov., isolated from an abscess of a patient.</title>
        <authorList>
            <person name="Buhl M."/>
            <person name="Oberhettinger P."/>
        </authorList>
    </citation>
    <scope>NUCLEOTIDE SEQUENCE [LARGE SCALE GENOMIC DNA]</scope>
    <source>
        <strain evidence="2 3">A2879</strain>
    </source>
</reference>
<dbReference type="SUPFAM" id="SSF56935">
    <property type="entry name" value="Porins"/>
    <property type="match status" value="1"/>
</dbReference>
<accession>A0A7C9HEU4</accession>
<evidence type="ECO:0008006" key="4">
    <source>
        <dbReference type="Google" id="ProtNLM"/>
    </source>
</evidence>
<evidence type="ECO:0000256" key="1">
    <source>
        <dbReference type="SAM" id="SignalP"/>
    </source>
</evidence>
<evidence type="ECO:0000313" key="2">
    <source>
        <dbReference type="EMBL" id="MUL28425.1"/>
    </source>
</evidence>
<dbReference type="InterPro" id="IPR037066">
    <property type="entry name" value="Plug_dom_sf"/>
</dbReference>
<keyword evidence="1" id="KW-0732">Signal</keyword>
<dbReference type="EMBL" id="VVIQ01000009">
    <property type="protein sequence ID" value="MUL28425.1"/>
    <property type="molecule type" value="Genomic_DNA"/>
</dbReference>
<comment type="caution">
    <text evidence="2">The sequence shown here is derived from an EMBL/GenBank/DDBJ whole genome shotgun (WGS) entry which is preliminary data.</text>
</comment>
<gene>
    <name evidence="2" type="ORF">F0475_08950</name>
</gene>
<keyword evidence="3" id="KW-1185">Reference proteome</keyword>
<organism evidence="2 3">
    <name type="scientific">Prevotella vespertina</name>
    <dbReference type="NCBI Taxonomy" id="2608404"/>
    <lineage>
        <taxon>Bacteria</taxon>
        <taxon>Pseudomonadati</taxon>
        <taxon>Bacteroidota</taxon>
        <taxon>Bacteroidia</taxon>
        <taxon>Bacteroidales</taxon>
        <taxon>Prevotellaceae</taxon>
        <taxon>Prevotella</taxon>
    </lineage>
</organism>
<feature type="chain" id="PRO_5028919109" description="TonB-dependent receptor" evidence="1">
    <location>
        <begin position="22"/>
        <end position="110"/>
    </location>
</feature>